<dbReference type="InterPro" id="IPR059215">
    <property type="entry name" value="BRCT2_TopBP1-like"/>
</dbReference>
<organism evidence="4 5">
    <name type="scientific">Polyplosphaeria fusca</name>
    <dbReference type="NCBI Taxonomy" id="682080"/>
    <lineage>
        <taxon>Eukaryota</taxon>
        <taxon>Fungi</taxon>
        <taxon>Dikarya</taxon>
        <taxon>Ascomycota</taxon>
        <taxon>Pezizomycotina</taxon>
        <taxon>Dothideomycetes</taxon>
        <taxon>Pleosporomycetidae</taxon>
        <taxon>Pleosporales</taxon>
        <taxon>Tetraplosphaeriaceae</taxon>
        <taxon>Polyplosphaeria</taxon>
    </lineage>
</organism>
<comment type="caution">
    <text evidence="4">The sequence shown here is derived from an EMBL/GenBank/DDBJ whole genome shotgun (WGS) entry which is preliminary data.</text>
</comment>
<evidence type="ECO:0000259" key="3">
    <source>
        <dbReference type="PROSITE" id="PS50172"/>
    </source>
</evidence>
<feature type="compositionally biased region" description="Polar residues" evidence="2">
    <location>
        <begin position="737"/>
        <end position="747"/>
    </location>
</feature>
<dbReference type="Pfam" id="PF12738">
    <property type="entry name" value="PTCB-BRCT"/>
    <property type="match status" value="3"/>
</dbReference>
<dbReference type="CDD" id="cd17731">
    <property type="entry name" value="BRCT_TopBP1_rpt2_like"/>
    <property type="match status" value="1"/>
</dbReference>
<feature type="domain" description="BRCT" evidence="3">
    <location>
        <begin position="28"/>
        <end position="82"/>
    </location>
</feature>
<dbReference type="Gene3D" id="3.40.50.10190">
    <property type="entry name" value="BRCT domain"/>
    <property type="match status" value="4"/>
</dbReference>
<dbReference type="SUPFAM" id="SSF52113">
    <property type="entry name" value="BRCT domain"/>
    <property type="match status" value="4"/>
</dbReference>
<dbReference type="SMART" id="SM00292">
    <property type="entry name" value="BRCT"/>
    <property type="match status" value="4"/>
</dbReference>
<dbReference type="CDD" id="cd17723">
    <property type="entry name" value="BRCT_Rad4_rpt4"/>
    <property type="match status" value="1"/>
</dbReference>
<accession>A0A9P4R492</accession>
<dbReference type="EMBL" id="ML996124">
    <property type="protein sequence ID" value="KAF2736553.1"/>
    <property type="molecule type" value="Genomic_DNA"/>
</dbReference>
<feature type="compositionally biased region" description="Low complexity" evidence="2">
    <location>
        <begin position="706"/>
        <end position="720"/>
    </location>
</feature>
<feature type="domain" description="BRCT" evidence="3">
    <location>
        <begin position="322"/>
        <end position="421"/>
    </location>
</feature>
<dbReference type="InterPro" id="IPR036420">
    <property type="entry name" value="BRCT_dom_sf"/>
</dbReference>
<dbReference type="CDD" id="cd18433">
    <property type="entry name" value="BRCT_Rad4_rpt3"/>
    <property type="match status" value="1"/>
</dbReference>
<dbReference type="PANTHER" id="PTHR13561:SF20">
    <property type="entry name" value="DNA TOPOISOMERASE 2-BINDING PROTEIN 1"/>
    <property type="match status" value="1"/>
</dbReference>
<dbReference type="GO" id="GO:0033314">
    <property type="term" value="P:mitotic DNA replication checkpoint signaling"/>
    <property type="evidence" value="ECO:0007669"/>
    <property type="project" value="TreeGrafter"/>
</dbReference>
<proteinExistence type="predicted"/>
<feature type="region of interest" description="Disordered" evidence="2">
    <location>
        <begin position="532"/>
        <end position="820"/>
    </location>
</feature>
<feature type="domain" description="BRCT" evidence="3">
    <location>
        <begin position="105"/>
        <end position="194"/>
    </location>
</feature>
<dbReference type="Proteomes" id="UP000799444">
    <property type="component" value="Unassembled WGS sequence"/>
</dbReference>
<keyword evidence="1" id="KW-0677">Repeat</keyword>
<keyword evidence="5" id="KW-1185">Reference proteome</keyword>
<reference evidence="4" key="1">
    <citation type="journal article" date="2020" name="Stud. Mycol.">
        <title>101 Dothideomycetes genomes: a test case for predicting lifestyles and emergence of pathogens.</title>
        <authorList>
            <person name="Haridas S."/>
            <person name="Albert R."/>
            <person name="Binder M."/>
            <person name="Bloem J."/>
            <person name="Labutti K."/>
            <person name="Salamov A."/>
            <person name="Andreopoulos B."/>
            <person name="Baker S."/>
            <person name="Barry K."/>
            <person name="Bills G."/>
            <person name="Bluhm B."/>
            <person name="Cannon C."/>
            <person name="Castanera R."/>
            <person name="Culley D."/>
            <person name="Daum C."/>
            <person name="Ezra D."/>
            <person name="Gonzalez J."/>
            <person name="Henrissat B."/>
            <person name="Kuo A."/>
            <person name="Liang C."/>
            <person name="Lipzen A."/>
            <person name="Lutzoni F."/>
            <person name="Magnuson J."/>
            <person name="Mondo S."/>
            <person name="Nolan M."/>
            <person name="Ohm R."/>
            <person name="Pangilinan J."/>
            <person name="Park H.-J."/>
            <person name="Ramirez L."/>
            <person name="Alfaro M."/>
            <person name="Sun H."/>
            <person name="Tritt A."/>
            <person name="Yoshinaga Y."/>
            <person name="Zwiers L.-H."/>
            <person name="Turgeon B."/>
            <person name="Goodwin S."/>
            <person name="Spatafora J."/>
            <person name="Crous P."/>
            <person name="Grigoriev I."/>
        </authorList>
    </citation>
    <scope>NUCLEOTIDE SEQUENCE</scope>
    <source>
        <strain evidence="4">CBS 125425</strain>
    </source>
</reference>
<gene>
    <name evidence="4" type="ORF">EJ04DRAFT_511039</name>
</gene>
<feature type="compositionally biased region" description="Low complexity" evidence="2">
    <location>
        <begin position="576"/>
        <end position="593"/>
    </location>
</feature>
<name>A0A9P4R492_9PLEO</name>
<evidence type="ECO:0000256" key="1">
    <source>
        <dbReference type="ARBA" id="ARBA00022737"/>
    </source>
</evidence>
<dbReference type="AlphaFoldDB" id="A0A9P4R492"/>
<evidence type="ECO:0000256" key="2">
    <source>
        <dbReference type="SAM" id="MobiDB-lite"/>
    </source>
</evidence>
<dbReference type="GO" id="GO:0006270">
    <property type="term" value="P:DNA replication initiation"/>
    <property type="evidence" value="ECO:0007669"/>
    <property type="project" value="TreeGrafter"/>
</dbReference>
<feature type="compositionally biased region" description="Low complexity" evidence="2">
    <location>
        <begin position="629"/>
        <end position="654"/>
    </location>
</feature>
<dbReference type="InterPro" id="IPR001357">
    <property type="entry name" value="BRCT_dom"/>
</dbReference>
<dbReference type="OrthoDB" id="251770at2759"/>
<feature type="region of interest" description="Disordered" evidence="2">
    <location>
        <begin position="262"/>
        <end position="321"/>
    </location>
</feature>
<feature type="domain" description="BRCT" evidence="3">
    <location>
        <begin position="433"/>
        <end position="518"/>
    </location>
</feature>
<protein>
    <recommendedName>
        <fullName evidence="3">BRCT domain-containing protein</fullName>
    </recommendedName>
</protein>
<sequence>MADSGGYGTGQLPLACAVLCFTSIAPEQRTLLSQLGAQMGATIKLDLTSDVTHLIVGNTNSAKYRYVAKSRADVKVLLPEWLKVLRIAWLEGTDDLDMAALEDGHRVPTFHGLKMCLTGFDNPDQRKFIQDAVVQNGAEYHGDLTKYVTHLIAATPSGKKYEHAVNWRMKIVSWEWFQHSLSRGMVLDEKYYHPSIPVEERGIGALDRTEGSSPAPGKRAREAEQGHLVNPARRKLRRSASSRLGSQSEALWANITAGGLERQQNADDDWTDEGAPKLGIRKAKSPSADSNVALLDRGQRSDAQPDDPTSIPQDPLPAQLHESGGIFQGRTVLTYGFDNEKTEILRKHLDSNGAIVIRTSAELEGLDPDDLKRGFLVVPQGTATDLGSLPEAFGAMSIVSHWWVERCLYEKHLVDHNEDLLSQPFDEISITGFEDLIINSTAFSGMELVHVTKLVTFMGATYDQYLTPKISVLVCNTRKPNADKFRFATEKQIPAVHSSWLWDCLRTGELQSFDDYLLNKISPKVLAQGQQAQEPFTEIPTAPLSETDSEKLRRKQAQKAKTPSKAQNSIRKPGPLDLTLSTNLTPLSTELSTNANSVSHLPPDEEEAAIGGLDGPASMPLQDINPSVNSPRRPSHSSTSSKSRNSSTRSNSTSDASLKPAPAPIKPRKGVRAITKEPSPDSVIPPPTECSSADPPQSEIDPADTLAKILAARKAAAANAPIDKEEQKKKRRRQLGRAQSTRSNPSTAEEHHSRTSSGSVAAGMVAVEDEVRESKGYQAYQPSQELQWAAPGAQEAREQSVVKDVVSEGSGLSRARRRRG</sequence>
<dbReference type="PANTHER" id="PTHR13561">
    <property type="entry name" value="DNA REPLICATION REGULATOR DPB11-RELATED"/>
    <property type="match status" value="1"/>
</dbReference>
<evidence type="ECO:0000313" key="5">
    <source>
        <dbReference type="Proteomes" id="UP000799444"/>
    </source>
</evidence>
<dbReference type="GO" id="GO:0007095">
    <property type="term" value="P:mitotic G2 DNA damage checkpoint signaling"/>
    <property type="evidence" value="ECO:0007669"/>
    <property type="project" value="TreeGrafter"/>
</dbReference>
<evidence type="ECO:0000313" key="4">
    <source>
        <dbReference type="EMBL" id="KAF2736553.1"/>
    </source>
</evidence>
<feature type="region of interest" description="Disordered" evidence="2">
    <location>
        <begin position="203"/>
        <end position="243"/>
    </location>
</feature>
<dbReference type="PROSITE" id="PS50172">
    <property type="entry name" value="BRCT"/>
    <property type="match status" value="4"/>
</dbReference>
<feature type="compositionally biased region" description="Polar residues" evidence="2">
    <location>
        <begin position="559"/>
        <end position="570"/>
    </location>
</feature>